<evidence type="ECO:0000313" key="5">
    <source>
        <dbReference type="Proteomes" id="UP001139028"/>
    </source>
</evidence>
<comment type="caution">
    <text evidence="4">The sequence shown here is derived from an EMBL/GenBank/DDBJ whole genome shotgun (WGS) entry which is preliminary data.</text>
</comment>
<organism evidence="4 5">
    <name type="scientific">Microbulbifer okhotskensis</name>
    <dbReference type="NCBI Taxonomy" id="2926617"/>
    <lineage>
        <taxon>Bacteria</taxon>
        <taxon>Pseudomonadati</taxon>
        <taxon>Pseudomonadota</taxon>
        <taxon>Gammaproteobacteria</taxon>
        <taxon>Cellvibrionales</taxon>
        <taxon>Microbulbiferaceae</taxon>
        <taxon>Microbulbifer</taxon>
    </lineage>
</organism>
<evidence type="ECO:0000313" key="4">
    <source>
        <dbReference type="EMBL" id="MCO1333166.1"/>
    </source>
</evidence>
<evidence type="ECO:0000256" key="3">
    <source>
        <dbReference type="SAM" id="MobiDB-lite"/>
    </source>
</evidence>
<keyword evidence="5" id="KW-1185">Reference proteome</keyword>
<accession>A0A9X2J673</accession>
<gene>
    <name evidence="4" type="ORF">MO867_02320</name>
</gene>
<proteinExistence type="inferred from homology"/>
<dbReference type="AlphaFoldDB" id="A0A9X2J673"/>
<comment type="similarity">
    <text evidence="1 2">Belongs to the UPF0125 (RnfH) family.</text>
</comment>
<dbReference type="RefSeq" id="WP_252464335.1">
    <property type="nucleotide sequence ID" value="NZ_JALBWM010000005.1"/>
</dbReference>
<dbReference type="HAMAP" id="MF_00460">
    <property type="entry name" value="UPF0125_RnfH"/>
    <property type="match status" value="1"/>
</dbReference>
<dbReference type="InterPro" id="IPR016155">
    <property type="entry name" value="Mopterin_synth/thiamin_S_b"/>
</dbReference>
<sequence>MTEEKTISVEVVYALPHEQRLMRLLVVEGTTAREALIRSGIPKEYPEVHPDTAKMGIFGQVLGSKGLATAESYVLQPGDRVEVYRPLIADPKEARKQRAEKAKRLAEKKKGAEGAPP</sequence>
<name>A0A9X2J673_9GAMM</name>
<dbReference type="InterPro" id="IPR005346">
    <property type="entry name" value="RnfH"/>
</dbReference>
<reference evidence="4" key="1">
    <citation type="journal article" date="2022" name="Arch. Microbiol.">
        <title>Microbulbifer okhotskensis sp. nov., isolated from a deep bottom sediment of the Okhotsk Sea.</title>
        <authorList>
            <person name="Romanenko L."/>
            <person name="Kurilenko V."/>
            <person name="Otstavnykh N."/>
            <person name="Velansky P."/>
            <person name="Isaeva M."/>
            <person name="Mikhailov V."/>
        </authorList>
    </citation>
    <scope>NUCLEOTIDE SEQUENCE</scope>
    <source>
        <strain evidence="4">OS29</strain>
    </source>
</reference>
<dbReference type="Proteomes" id="UP001139028">
    <property type="component" value="Unassembled WGS sequence"/>
</dbReference>
<evidence type="ECO:0000256" key="2">
    <source>
        <dbReference type="HAMAP-Rule" id="MF_00460"/>
    </source>
</evidence>
<dbReference type="Gene3D" id="3.10.20.280">
    <property type="entry name" value="RnfH-like"/>
    <property type="match status" value="1"/>
</dbReference>
<dbReference type="PANTHER" id="PTHR37483">
    <property type="entry name" value="UPF0125 PROTEIN RATB"/>
    <property type="match status" value="1"/>
</dbReference>
<dbReference type="SUPFAM" id="SSF54285">
    <property type="entry name" value="MoaD/ThiS"/>
    <property type="match status" value="1"/>
</dbReference>
<dbReference type="Pfam" id="PF03658">
    <property type="entry name" value="Ub-RnfH"/>
    <property type="match status" value="1"/>
</dbReference>
<dbReference type="NCBIfam" id="NF002490">
    <property type="entry name" value="PRK01777.1"/>
    <property type="match status" value="1"/>
</dbReference>
<dbReference type="PANTHER" id="PTHR37483:SF1">
    <property type="entry name" value="UPF0125 PROTEIN RATB"/>
    <property type="match status" value="1"/>
</dbReference>
<dbReference type="InterPro" id="IPR037021">
    <property type="entry name" value="RnfH_sf"/>
</dbReference>
<evidence type="ECO:0000256" key="1">
    <source>
        <dbReference type="ARBA" id="ARBA00010645"/>
    </source>
</evidence>
<feature type="region of interest" description="Disordered" evidence="3">
    <location>
        <begin position="92"/>
        <end position="117"/>
    </location>
</feature>
<protein>
    <recommendedName>
        <fullName evidence="2">UPF0125 protein MO867_02320</fullName>
    </recommendedName>
</protein>
<dbReference type="EMBL" id="JALBWM010000005">
    <property type="protein sequence ID" value="MCO1333166.1"/>
    <property type="molecule type" value="Genomic_DNA"/>
</dbReference>